<protein>
    <submittedName>
        <fullName evidence="2">Uncharacterized protein</fullName>
    </submittedName>
</protein>
<keyword evidence="3" id="KW-1185">Reference proteome</keyword>
<accession>A0A0M4FPY1</accession>
<evidence type="ECO:0000256" key="1">
    <source>
        <dbReference type="SAM" id="Phobius"/>
    </source>
</evidence>
<gene>
    <name evidence="2" type="ORF">AM592_05850</name>
</gene>
<dbReference type="EMBL" id="CP012600">
    <property type="protein sequence ID" value="ALC81173.1"/>
    <property type="molecule type" value="Genomic_DNA"/>
</dbReference>
<evidence type="ECO:0000313" key="3">
    <source>
        <dbReference type="Proteomes" id="UP000067625"/>
    </source>
</evidence>
<dbReference type="RefSeq" id="WP_053602923.1">
    <property type="nucleotide sequence ID" value="NZ_CP012600.1"/>
</dbReference>
<evidence type="ECO:0000313" key="2">
    <source>
        <dbReference type="EMBL" id="ALC81173.1"/>
    </source>
</evidence>
<feature type="transmembrane region" description="Helical" evidence="1">
    <location>
        <begin position="67"/>
        <end position="84"/>
    </location>
</feature>
<dbReference type="AlphaFoldDB" id="A0A0M4FPY1"/>
<dbReference type="STRING" id="1441095.AM592_05850"/>
<keyword evidence="1" id="KW-0472">Membrane</keyword>
<proteinExistence type="predicted"/>
<keyword evidence="1" id="KW-1133">Transmembrane helix</keyword>
<keyword evidence="1" id="KW-0812">Transmembrane</keyword>
<reference evidence="2 3" key="2">
    <citation type="journal article" date="2016" name="Int. J. Syst. Evol. Microbiol.">
        <title>Bacillus gobiensis sp. nov., isolated from a soil sample.</title>
        <authorList>
            <person name="Liu B."/>
            <person name="Liu G.H."/>
            <person name="Cetin S."/>
            <person name="Schumann P."/>
            <person name="Pan Z.Z."/>
            <person name="Chen Q.Q."/>
        </authorList>
    </citation>
    <scope>NUCLEOTIDE SEQUENCE [LARGE SCALE GENOMIC DNA]</scope>
    <source>
        <strain evidence="2 3">FJAT-4402</strain>
    </source>
</reference>
<name>A0A0M4FPY1_9BACI</name>
<organism evidence="2 3">
    <name type="scientific">Bacillus gobiensis</name>
    <dbReference type="NCBI Taxonomy" id="1441095"/>
    <lineage>
        <taxon>Bacteria</taxon>
        <taxon>Bacillati</taxon>
        <taxon>Bacillota</taxon>
        <taxon>Bacilli</taxon>
        <taxon>Bacillales</taxon>
        <taxon>Bacillaceae</taxon>
        <taxon>Bacillus</taxon>
    </lineage>
</organism>
<dbReference type="Proteomes" id="UP000067625">
    <property type="component" value="Chromosome"/>
</dbReference>
<reference evidence="3" key="1">
    <citation type="submission" date="2015-08" db="EMBL/GenBank/DDBJ databases">
        <title>Genome sequencing project for genomic taxonomy and phylogenomics of Bacillus-like bacteria.</title>
        <authorList>
            <person name="Liu B."/>
            <person name="Wang J."/>
            <person name="Zhu Y."/>
            <person name="Liu G."/>
            <person name="Chen Q."/>
            <person name="Chen Z."/>
            <person name="Lan J."/>
            <person name="Che J."/>
            <person name="Ge C."/>
            <person name="Shi H."/>
            <person name="Pan Z."/>
            <person name="Liu X."/>
        </authorList>
    </citation>
    <scope>NUCLEOTIDE SEQUENCE [LARGE SCALE GENOMIC DNA]</scope>
    <source>
        <strain evidence="3">FJAT-4402</strain>
    </source>
</reference>
<sequence length="113" mass="12922">MNKRIIIKVCVLVFALASIHLFSFSHSQIFHQSKVIADHESEQVVTSHQSDNEDKFLLGIFGNAEQLLKLLLFTSGSLLLFHVLRNIRRKGFMLAEFYQSSYLGSSFVHLPEL</sequence>
<dbReference type="PATRIC" id="fig|1441095.3.peg.1276"/>